<dbReference type="InterPro" id="IPR004525">
    <property type="entry name" value="EpmA"/>
</dbReference>
<dbReference type="Pfam" id="PF00152">
    <property type="entry name" value="tRNA-synt_2"/>
    <property type="match status" value="1"/>
</dbReference>
<sequence length="323" mass="36070">MADYWRPSAALAVLSRRARMFAAIRALFADRGVLEVETPVLSRHATTDPALASLRLATADPAPTSGLYLQTSPEFPMKRLLAAGCGPIYQICKVFRDDERGRRHHPEFTLLEWYRPGFTLQALMLEVADVVRTALQRPELEVEFVRYRDLFRGALQVDPWEATPEALRAVALAVPVPGSEHLQLDRDGWLDLLMSQCLEPGLGRERLTFVHDYPPSQAALARLRQDEVPVAERFELYLQGMELANGFHELSDAAEQRRRFEQDLATRRERGQPEVPMDVELLAALAAGLPDSAGVALGLDRLLMLAVGAGHIDEVMAFPVERA</sequence>
<evidence type="ECO:0000313" key="7">
    <source>
        <dbReference type="EMBL" id="KAA6185648.1"/>
    </source>
</evidence>
<dbReference type="GO" id="GO:0005524">
    <property type="term" value="F:ATP binding"/>
    <property type="evidence" value="ECO:0007669"/>
    <property type="project" value="UniProtKB-KW"/>
</dbReference>
<reference evidence="7 8" key="1">
    <citation type="submission" date="2019-09" db="EMBL/GenBank/DDBJ databases">
        <title>Whole-genome sequence of the purple sulfur bacterium Thiohalocapsa marina DSM 19078.</title>
        <authorList>
            <person name="Kyndt J.A."/>
            <person name="Meyer T.E."/>
        </authorList>
    </citation>
    <scope>NUCLEOTIDE SEQUENCE [LARGE SCALE GENOMIC DNA]</scope>
    <source>
        <strain evidence="7 8">DSM 19078</strain>
    </source>
</reference>
<evidence type="ECO:0000256" key="2">
    <source>
        <dbReference type="ARBA" id="ARBA00022598"/>
    </source>
</evidence>
<evidence type="ECO:0000256" key="5">
    <source>
        <dbReference type="ARBA" id="ARBA00052794"/>
    </source>
</evidence>
<evidence type="ECO:0000256" key="3">
    <source>
        <dbReference type="ARBA" id="ARBA00022741"/>
    </source>
</evidence>
<gene>
    <name evidence="7" type="primary">genX</name>
    <name evidence="7" type="ORF">F2Q65_08105</name>
</gene>
<evidence type="ECO:0000259" key="6">
    <source>
        <dbReference type="PROSITE" id="PS50862"/>
    </source>
</evidence>
<dbReference type="PANTHER" id="PTHR42918">
    <property type="entry name" value="LYSYL-TRNA SYNTHETASE"/>
    <property type="match status" value="1"/>
</dbReference>
<keyword evidence="2" id="KW-0436">Ligase</keyword>
<dbReference type="NCBIfam" id="NF006828">
    <property type="entry name" value="PRK09350.1"/>
    <property type="match status" value="1"/>
</dbReference>
<comment type="caution">
    <text evidence="7">The sequence shown here is derived from an EMBL/GenBank/DDBJ whole genome shotgun (WGS) entry which is preliminary data.</text>
</comment>
<proteinExistence type="predicted"/>
<dbReference type="FunFam" id="3.30.930.10:FF:000017">
    <property type="entry name" value="Elongation factor P--(R)-beta-lysine ligase"/>
    <property type="match status" value="1"/>
</dbReference>
<dbReference type="GO" id="GO:0005829">
    <property type="term" value="C:cytosol"/>
    <property type="evidence" value="ECO:0007669"/>
    <property type="project" value="TreeGrafter"/>
</dbReference>
<comment type="subunit">
    <text evidence="1">Homodimer.</text>
</comment>
<dbReference type="InterPro" id="IPR006195">
    <property type="entry name" value="aa-tRNA-synth_II"/>
</dbReference>
<keyword evidence="3" id="KW-0547">Nucleotide-binding</keyword>
<dbReference type="PROSITE" id="PS50862">
    <property type="entry name" value="AA_TRNA_LIGASE_II"/>
    <property type="match status" value="1"/>
</dbReference>
<evidence type="ECO:0000256" key="1">
    <source>
        <dbReference type="ARBA" id="ARBA00011738"/>
    </source>
</evidence>
<accession>A0A5M8FLC9</accession>
<evidence type="ECO:0000313" key="8">
    <source>
        <dbReference type="Proteomes" id="UP000322981"/>
    </source>
</evidence>
<dbReference type="Gene3D" id="3.30.930.10">
    <property type="entry name" value="Bira Bifunctional Protein, Domain 2"/>
    <property type="match status" value="1"/>
</dbReference>
<comment type="catalytic activity">
    <reaction evidence="5">
        <text>D-beta-lysine + L-lysyl-[protein] + ATP = N(6)-((3R)-3,6-diaminohexanoyl)-L-lysyl-[protein] + AMP + diphosphate + H(+)</text>
        <dbReference type="Rhea" id="RHEA:83435"/>
        <dbReference type="Rhea" id="RHEA-COMP:9752"/>
        <dbReference type="Rhea" id="RHEA-COMP:20131"/>
        <dbReference type="ChEBI" id="CHEBI:15378"/>
        <dbReference type="ChEBI" id="CHEBI:29969"/>
        <dbReference type="ChEBI" id="CHEBI:30616"/>
        <dbReference type="ChEBI" id="CHEBI:33019"/>
        <dbReference type="ChEBI" id="CHEBI:84138"/>
        <dbReference type="ChEBI" id="CHEBI:156053"/>
        <dbReference type="ChEBI" id="CHEBI:456215"/>
    </reaction>
    <physiologicalReaction direction="left-to-right" evidence="5">
        <dbReference type="Rhea" id="RHEA:83436"/>
    </physiologicalReaction>
</comment>
<organism evidence="7 8">
    <name type="scientific">Thiohalocapsa marina</name>
    <dbReference type="NCBI Taxonomy" id="424902"/>
    <lineage>
        <taxon>Bacteria</taxon>
        <taxon>Pseudomonadati</taxon>
        <taxon>Pseudomonadota</taxon>
        <taxon>Gammaproteobacteria</taxon>
        <taxon>Chromatiales</taxon>
        <taxon>Chromatiaceae</taxon>
        <taxon>Thiohalocapsa</taxon>
    </lineage>
</organism>
<keyword evidence="8" id="KW-1185">Reference proteome</keyword>
<dbReference type="PANTHER" id="PTHR42918:SF6">
    <property type="entry name" value="ELONGATION FACTOR P--(R)-BETA-LYSINE LIGASE"/>
    <property type="match status" value="1"/>
</dbReference>
<feature type="domain" description="Aminoacyl-transfer RNA synthetases class-II family profile" evidence="6">
    <location>
        <begin position="17"/>
        <end position="319"/>
    </location>
</feature>
<dbReference type="PRINTS" id="PR00982">
    <property type="entry name" value="TRNASYNTHLYS"/>
</dbReference>
<dbReference type="GO" id="GO:0004824">
    <property type="term" value="F:lysine-tRNA ligase activity"/>
    <property type="evidence" value="ECO:0007669"/>
    <property type="project" value="InterPro"/>
</dbReference>
<dbReference type="SUPFAM" id="SSF55681">
    <property type="entry name" value="Class II aaRS and biotin synthetases"/>
    <property type="match status" value="1"/>
</dbReference>
<protein>
    <submittedName>
        <fullName evidence="7">EF-P lysine aminoacylase GenX</fullName>
    </submittedName>
</protein>
<keyword evidence="4" id="KW-0067">ATP-binding</keyword>
<evidence type="ECO:0000256" key="4">
    <source>
        <dbReference type="ARBA" id="ARBA00022840"/>
    </source>
</evidence>
<dbReference type="GO" id="GO:0000049">
    <property type="term" value="F:tRNA binding"/>
    <property type="evidence" value="ECO:0007669"/>
    <property type="project" value="TreeGrafter"/>
</dbReference>
<dbReference type="InterPro" id="IPR004364">
    <property type="entry name" value="Aa-tRNA-synt_II"/>
</dbReference>
<dbReference type="OrthoDB" id="9802326at2"/>
<name>A0A5M8FLC9_9GAMM</name>
<dbReference type="EMBL" id="VWXX01000008">
    <property type="protein sequence ID" value="KAA6185648.1"/>
    <property type="molecule type" value="Genomic_DNA"/>
</dbReference>
<dbReference type="InterPro" id="IPR018149">
    <property type="entry name" value="Lys-tRNA-synth_II_C"/>
</dbReference>
<dbReference type="Proteomes" id="UP000322981">
    <property type="component" value="Unassembled WGS sequence"/>
</dbReference>
<dbReference type="GO" id="GO:0006430">
    <property type="term" value="P:lysyl-tRNA aminoacylation"/>
    <property type="evidence" value="ECO:0007669"/>
    <property type="project" value="InterPro"/>
</dbReference>
<dbReference type="RefSeq" id="WP_150092222.1">
    <property type="nucleotide sequence ID" value="NZ_VWXX01000008.1"/>
</dbReference>
<dbReference type="AlphaFoldDB" id="A0A5M8FLC9"/>
<dbReference type="InterPro" id="IPR045864">
    <property type="entry name" value="aa-tRNA-synth_II/BPL/LPL"/>
</dbReference>
<dbReference type="NCBIfam" id="TIGR00462">
    <property type="entry name" value="genX"/>
    <property type="match status" value="1"/>
</dbReference>